<reference evidence="1 2" key="1">
    <citation type="journal article" date="2018" name="Evol. Lett.">
        <title>Horizontal gene cluster transfer increased hallucinogenic mushroom diversity.</title>
        <authorList>
            <person name="Reynolds H.T."/>
            <person name="Vijayakumar V."/>
            <person name="Gluck-Thaler E."/>
            <person name="Korotkin H.B."/>
            <person name="Matheny P.B."/>
            <person name="Slot J.C."/>
        </authorList>
    </citation>
    <scope>NUCLEOTIDE SEQUENCE [LARGE SCALE GENOMIC DNA]</scope>
    <source>
        <strain evidence="1 2">2629</strain>
    </source>
</reference>
<dbReference type="AlphaFoldDB" id="A0A409WSA2"/>
<protein>
    <submittedName>
        <fullName evidence="1">Uncharacterized protein</fullName>
    </submittedName>
</protein>
<evidence type="ECO:0000313" key="1">
    <source>
        <dbReference type="EMBL" id="PPQ81405.1"/>
    </source>
</evidence>
<comment type="caution">
    <text evidence="1">The sequence shown here is derived from an EMBL/GenBank/DDBJ whole genome shotgun (WGS) entry which is preliminary data.</text>
</comment>
<dbReference type="InParanoid" id="A0A409WSA2"/>
<sequence>MEGQFIDAQERILNMRKEKHKLEMESLAASLEYKTKELGLIAQSEKDSMSKRLDVLQFFTDKIANAPNTDVANTISDVMKTFIQVAFADVQPRSGR</sequence>
<dbReference type="Proteomes" id="UP000284842">
    <property type="component" value="Unassembled WGS sequence"/>
</dbReference>
<proteinExistence type="predicted"/>
<dbReference type="EMBL" id="NHTK01005284">
    <property type="protein sequence ID" value="PPQ81405.1"/>
    <property type="molecule type" value="Genomic_DNA"/>
</dbReference>
<name>A0A409WSA2_9AGAR</name>
<organism evidence="1 2">
    <name type="scientific">Panaeolus cyanescens</name>
    <dbReference type="NCBI Taxonomy" id="181874"/>
    <lineage>
        <taxon>Eukaryota</taxon>
        <taxon>Fungi</taxon>
        <taxon>Dikarya</taxon>
        <taxon>Basidiomycota</taxon>
        <taxon>Agaricomycotina</taxon>
        <taxon>Agaricomycetes</taxon>
        <taxon>Agaricomycetidae</taxon>
        <taxon>Agaricales</taxon>
        <taxon>Agaricineae</taxon>
        <taxon>Galeropsidaceae</taxon>
        <taxon>Panaeolus</taxon>
    </lineage>
</organism>
<accession>A0A409WSA2</accession>
<gene>
    <name evidence="1" type="ORF">CVT24_001833</name>
</gene>
<evidence type="ECO:0000313" key="2">
    <source>
        <dbReference type="Proteomes" id="UP000284842"/>
    </source>
</evidence>
<keyword evidence="2" id="KW-1185">Reference proteome</keyword>